<dbReference type="AlphaFoldDB" id="A0A0A8X6W8"/>
<organism evidence="1 2">
    <name type="scientific">Mesobacillus selenatarsenatis (strain DSM 18680 / JCM 14380 / FERM P-15431 / SF-1)</name>
    <dbReference type="NCBI Taxonomy" id="1321606"/>
    <lineage>
        <taxon>Bacteria</taxon>
        <taxon>Bacillati</taxon>
        <taxon>Bacillota</taxon>
        <taxon>Bacilli</taxon>
        <taxon>Bacillales</taxon>
        <taxon>Bacillaceae</taxon>
        <taxon>Mesobacillus</taxon>
    </lineage>
</organism>
<comment type="caution">
    <text evidence="1">The sequence shown here is derived from an EMBL/GenBank/DDBJ whole genome shotgun (WGS) entry which is preliminary data.</text>
</comment>
<evidence type="ECO:0000313" key="2">
    <source>
        <dbReference type="Proteomes" id="UP000031014"/>
    </source>
</evidence>
<name>A0A0A8X6W8_MESS1</name>
<evidence type="ECO:0000313" key="1">
    <source>
        <dbReference type="EMBL" id="GAM15004.1"/>
    </source>
</evidence>
<proteinExistence type="predicted"/>
<dbReference type="RefSeq" id="WP_041966696.1">
    <property type="nucleotide sequence ID" value="NZ_BASE01000072.1"/>
</dbReference>
<keyword evidence="2" id="KW-1185">Reference proteome</keyword>
<sequence length="107" mass="12256">MKEIMSSNVMVQKRFTMKKMLEIYQAAKKLDGTTYLYSRQKAVEATSLSKLVSFLLTVEPNTTLKIILEGTDVEPKLNQLTKLLTNEASVLRVKRKRLIESSESFQI</sequence>
<gene>
    <name evidence="1" type="ORF">SAMD00020551_3160</name>
</gene>
<dbReference type="Gene3D" id="3.30.1340.10">
    <property type="entry name" value="HPr-like"/>
    <property type="match status" value="1"/>
</dbReference>
<dbReference type="EMBL" id="BASE01000072">
    <property type="protein sequence ID" value="GAM15004.1"/>
    <property type="molecule type" value="Genomic_DNA"/>
</dbReference>
<dbReference type="SUPFAM" id="SSF55594">
    <property type="entry name" value="HPr-like"/>
    <property type="match status" value="1"/>
</dbReference>
<protein>
    <submittedName>
        <fullName evidence="1">Uncharacterized protein</fullName>
    </submittedName>
</protein>
<accession>A0A0A8X6W8</accession>
<dbReference type="OrthoDB" id="2872747at2"/>
<reference evidence="1 2" key="1">
    <citation type="submission" date="2013-06" db="EMBL/GenBank/DDBJ databases">
        <title>Whole genome shotgun sequence of Bacillus selenatarsenatis SF-1.</title>
        <authorList>
            <person name="Kuroda M."/>
            <person name="Sei K."/>
            <person name="Yamashita M."/>
            <person name="Ike M."/>
        </authorList>
    </citation>
    <scope>NUCLEOTIDE SEQUENCE [LARGE SCALE GENOMIC DNA]</scope>
    <source>
        <strain evidence="1 2">SF-1</strain>
    </source>
</reference>
<dbReference type="InterPro" id="IPR035895">
    <property type="entry name" value="HPr-like_sf"/>
</dbReference>
<dbReference type="Proteomes" id="UP000031014">
    <property type="component" value="Unassembled WGS sequence"/>
</dbReference>
<dbReference type="STRING" id="1321606.SAMD00020551_3160"/>